<protein>
    <submittedName>
        <fullName evidence="2">Uncharacterized protein</fullName>
    </submittedName>
</protein>
<organism evidence="2 3">
    <name type="scientific">Plasmodium vivax India VII</name>
    <dbReference type="NCBI Taxonomy" id="1077284"/>
    <lineage>
        <taxon>Eukaryota</taxon>
        <taxon>Sar</taxon>
        <taxon>Alveolata</taxon>
        <taxon>Apicomplexa</taxon>
        <taxon>Aconoidasida</taxon>
        <taxon>Haemosporida</taxon>
        <taxon>Plasmodiidae</taxon>
        <taxon>Plasmodium</taxon>
        <taxon>Plasmodium (Plasmodium)</taxon>
    </lineage>
</organism>
<evidence type="ECO:0000313" key="2">
    <source>
        <dbReference type="EMBL" id="KMZ80051.1"/>
    </source>
</evidence>
<dbReference type="AlphaFoldDB" id="A0A0J9SBJ0"/>
<accession>A0A0J9SBJ0</accession>
<sequence length="77" mass="8943">MGSYKNKSYRHRLDIDSEPPRRSIHGGNAPQGEKKYVDFRELLEDKGTTKGIVCYNDNDRFFSTLLDPLDWFDFLGA</sequence>
<evidence type="ECO:0000313" key="3">
    <source>
        <dbReference type="Proteomes" id="UP000053562"/>
    </source>
</evidence>
<reference evidence="2 3" key="1">
    <citation type="submission" date="2011-08" db="EMBL/GenBank/DDBJ databases">
        <title>The Genome Sequence of Plasmodium vivax India VII.</title>
        <authorList>
            <consortium name="The Broad Institute Genome Sequencing Platform"/>
            <consortium name="The Broad Institute Genome Sequencing Center for Infectious Disease"/>
            <person name="Neafsey D."/>
            <person name="Carlton J."/>
            <person name="Barnwell J."/>
            <person name="Collins W."/>
            <person name="Escalante A."/>
            <person name="Mullikin J."/>
            <person name="Saul A."/>
            <person name="Guigo R."/>
            <person name="Camara F."/>
            <person name="Young S.K."/>
            <person name="Zeng Q."/>
            <person name="Gargeya S."/>
            <person name="Fitzgerald M."/>
            <person name="Haas B."/>
            <person name="Abouelleil A."/>
            <person name="Alvarado L."/>
            <person name="Arachchi H.M."/>
            <person name="Berlin A."/>
            <person name="Brown A."/>
            <person name="Chapman S.B."/>
            <person name="Chen Z."/>
            <person name="Dunbar C."/>
            <person name="Freedman E."/>
            <person name="Gearin G."/>
            <person name="Gellesch M."/>
            <person name="Goldberg J."/>
            <person name="Griggs A."/>
            <person name="Gujja S."/>
            <person name="Heiman D."/>
            <person name="Howarth C."/>
            <person name="Larson L."/>
            <person name="Lui A."/>
            <person name="MacDonald P.J.P."/>
            <person name="Montmayeur A."/>
            <person name="Murphy C."/>
            <person name="Neiman D."/>
            <person name="Pearson M."/>
            <person name="Priest M."/>
            <person name="Roberts A."/>
            <person name="Saif S."/>
            <person name="Shea T."/>
            <person name="Shenoy N."/>
            <person name="Sisk P."/>
            <person name="Stolte C."/>
            <person name="Sykes S."/>
            <person name="Wortman J."/>
            <person name="Nusbaum C."/>
            <person name="Birren B."/>
        </authorList>
    </citation>
    <scope>NUCLEOTIDE SEQUENCE [LARGE SCALE GENOMIC DNA]</scope>
    <source>
        <strain evidence="2 3">India VII</strain>
    </source>
</reference>
<evidence type="ECO:0000256" key="1">
    <source>
        <dbReference type="SAM" id="MobiDB-lite"/>
    </source>
</evidence>
<proteinExistence type="predicted"/>
<name>A0A0J9SBJ0_PLAVI</name>
<feature type="compositionally biased region" description="Basic and acidic residues" evidence="1">
    <location>
        <begin position="11"/>
        <end position="21"/>
    </location>
</feature>
<dbReference type="Proteomes" id="UP000053562">
    <property type="component" value="Unassembled WGS sequence"/>
</dbReference>
<gene>
    <name evidence="2" type="ORF">PVIIG_01831</name>
</gene>
<feature type="region of interest" description="Disordered" evidence="1">
    <location>
        <begin position="1"/>
        <end position="32"/>
    </location>
</feature>
<dbReference type="EMBL" id="KQ234304">
    <property type="protein sequence ID" value="KMZ80051.1"/>
    <property type="molecule type" value="Genomic_DNA"/>
</dbReference>